<evidence type="ECO:0000259" key="6">
    <source>
        <dbReference type="Pfam" id="PF03015"/>
    </source>
</evidence>
<evidence type="ECO:0000256" key="2">
    <source>
        <dbReference type="ARBA" id="ARBA00022516"/>
    </source>
</evidence>
<dbReference type="Gene3D" id="3.40.50.720">
    <property type="entry name" value="NAD(P)-binding Rossmann-like Domain"/>
    <property type="match status" value="1"/>
</dbReference>
<comment type="function">
    <text evidence="4">Catalyzes the reduction of fatty acyl-CoA to fatty alcohols.</text>
</comment>
<feature type="transmembrane region" description="Helical" evidence="4">
    <location>
        <begin position="504"/>
        <end position="527"/>
    </location>
</feature>
<evidence type="ECO:0000256" key="3">
    <source>
        <dbReference type="ARBA" id="ARBA00023098"/>
    </source>
</evidence>
<keyword evidence="2 4" id="KW-0444">Lipid biosynthesis</keyword>
<dbReference type="Pfam" id="PF07993">
    <property type="entry name" value="NAD_binding_4"/>
    <property type="match status" value="1"/>
</dbReference>
<organism evidence="8 9">
    <name type="scientific">Euroglyphus maynei</name>
    <name type="common">Mayne's house dust mite</name>
    <dbReference type="NCBI Taxonomy" id="6958"/>
    <lineage>
        <taxon>Eukaryota</taxon>
        <taxon>Metazoa</taxon>
        <taxon>Ecdysozoa</taxon>
        <taxon>Arthropoda</taxon>
        <taxon>Chelicerata</taxon>
        <taxon>Arachnida</taxon>
        <taxon>Acari</taxon>
        <taxon>Acariformes</taxon>
        <taxon>Sarcoptiformes</taxon>
        <taxon>Astigmata</taxon>
        <taxon>Psoroptidia</taxon>
        <taxon>Analgoidea</taxon>
        <taxon>Pyroglyphidae</taxon>
        <taxon>Pyroglyphinae</taxon>
        <taxon>Euroglyphus</taxon>
    </lineage>
</organism>
<dbReference type="CDD" id="cd09071">
    <property type="entry name" value="FAR_C"/>
    <property type="match status" value="1"/>
</dbReference>
<keyword evidence="4" id="KW-0472">Membrane</keyword>
<feature type="region of interest" description="Disordered" evidence="5">
    <location>
        <begin position="1"/>
        <end position="31"/>
    </location>
</feature>
<keyword evidence="3 4" id="KW-0443">Lipid metabolism</keyword>
<sequence>MMQSSSTTTTTFNHHNQVQQPQQQQQQKQSSSISIREFYNGKSIFVTGGSGFIGKVLIEKLLNSCPDIERIYLLIRSSRDGKPPQQRLDEEIIKSRVFSLRNNRKYDFSKLVAINGDMTKPRLGLSDTDYQTLVDNVSIVFHSAATVRFHGPLKKFVIQNILGTEWVMKLSRDMKKLQTVVYVSTAYANCNLIDVEEKVYPLVDDIESLINKIIDDDSDETPAVGDPSLMGRPNSYTISKAIAECLVAEKYSDLPVVICRPSIVSHSYREPAEGWCDSLNGVAGALLLGGLGIARTMEMRCDYISDIIPVDFVANSLIVIGYHSSLYPEQRKQVIHITSGHKNPISWAQILNYSRNAALKTPSVKMVRPIAQNPISACTFVGRLNHYLTMFFSHILFAYIFDFILFICRQKRVMVDVTNKMHRVLEVLEHFTNNQWFFRNDNYTKIFQSLPDDEKQCYQSNVTGIDWTSYCNALWMGSRRYLINEDDNTLKDGLRRHKILKLTYGLLNFIIYTIILLTFGFIISSLLI</sequence>
<feature type="transmembrane region" description="Helical" evidence="4">
    <location>
        <begin position="387"/>
        <end position="408"/>
    </location>
</feature>
<keyword evidence="4" id="KW-0812">Transmembrane</keyword>
<dbReference type="Pfam" id="PF03015">
    <property type="entry name" value="Sterile"/>
    <property type="match status" value="1"/>
</dbReference>
<dbReference type="EC" id="1.2.1.84" evidence="4"/>
<dbReference type="GO" id="GO:0035336">
    <property type="term" value="P:long-chain fatty-acyl-CoA metabolic process"/>
    <property type="evidence" value="ECO:0007669"/>
    <property type="project" value="TreeGrafter"/>
</dbReference>
<dbReference type="GO" id="GO:0080019">
    <property type="term" value="F:alcohol-forming very long-chain fatty acyl-CoA reductase activity"/>
    <property type="evidence" value="ECO:0007669"/>
    <property type="project" value="InterPro"/>
</dbReference>
<comment type="caution">
    <text evidence="8">The sequence shown here is derived from an EMBL/GenBank/DDBJ whole genome shotgun (WGS) entry which is preliminary data.</text>
</comment>
<dbReference type="SUPFAM" id="SSF51735">
    <property type="entry name" value="NAD(P)-binding Rossmann-fold domains"/>
    <property type="match status" value="1"/>
</dbReference>
<dbReference type="OrthoDB" id="429813at2759"/>
<evidence type="ECO:0000313" key="8">
    <source>
        <dbReference type="EMBL" id="OTF74017.1"/>
    </source>
</evidence>
<proteinExistence type="inferred from homology"/>
<gene>
    <name evidence="8" type="ORF">BLA29_001285</name>
</gene>
<evidence type="ECO:0000313" key="9">
    <source>
        <dbReference type="Proteomes" id="UP000194236"/>
    </source>
</evidence>
<keyword evidence="4" id="KW-0521">NADP</keyword>
<dbReference type="CDD" id="cd05236">
    <property type="entry name" value="FAR-N_SDR_e"/>
    <property type="match status" value="1"/>
</dbReference>
<dbReference type="InterPro" id="IPR036291">
    <property type="entry name" value="NAD(P)-bd_dom_sf"/>
</dbReference>
<evidence type="ECO:0000256" key="5">
    <source>
        <dbReference type="SAM" id="MobiDB-lite"/>
    </source>
</evidence>
<name>A0A1Y3B1E4_EURMA</name>
<evidence type="ECO:0000256" key="1">
    <source>
        <dbReference type="ARBA" id="ARBA00005928"/>
    </source>
</evidence>
<dbReference type="Proteomes" id="UP000194236">
    <property type="component" value="Unassembled WGS sequence"/>
</dbReference>
<keyword evidence="9" id="KW-1185">Reference proteome</keyword>
<dbReference type="PANTHER" id="PTHR11011:SF116">
    <property type="entry name" value="FATTY ACYL-COA REDUCTASE CG5065-RELATED"/>
    <property type="match status" value="1"/>
</dbReference>
<feature type="domain" description="Fatty acyl-CoA reductase C-terminal" evidence="6">
    <location>
        <begin position="394"/>
        <end position="485"/>
    </location>
</feature>
<dbReference type="AlphaFoldDB" id="A0A1Y3B1E4"/>
<accession>A0A1Y3B1E4</accession>
<dbReference type="GO" id="GO:0005777">
    <property type="term" value="C:peroxisome"/>
    <property type="evidence" value="ECO:0007669"/>
    <property type="project" value="TreeGrafter"/>
</dbReference>
<evidence type="ECO:0000259" key="7">
    <source>
        <dbReference type="Pfam" id="PF07993"/>
    </source>
</evidence>
<comment type="catalytic activity">
    <reaction evidence="4">
        <text>a long-chain fatty acyl-CoA + 2 NADPH + 2 H(+) = a long-chain primary fatty alcohol + 2 NADP(+) + CoA</text>
        <dbReference type="Rhea" id="RHEA:52716"/>
        <dbReference type="ChEBI" id="CHEBI:15378"/>
        <dbReference type="ChEBI" id="CHEBI:57287"/>
        <dbReference type="ChEBI" id="CHEBI:57783"/>
        <dbReference type="ChEBI" id="CHEBI:58349"/>
        <dbReference type="ChEBI" id="CHEBI:77396"/>
        <dbReference type="ChEBI" id="CHEBI:83139"/>
        <dbReference type="EC" id="1.2.1.84"/>
    </reaction>
</comment>
<feature type="domain" description="Thioester reductase (TE)" evidence="7">
    <location>
        <begin position="46"/>
        <end position="316"/>
    </location>
</feature>
<keyword evidence="4" id="KW-0560">Oxidoreductase</keyword>
<dbReference type="GO" id="GO:0102965">
    <property type="term" value="F:alcohol-forming long-chain fatty acyl-CoA reductase activity"/>
    <property type="evidence" value="ECO:0007669"/>
    <property type="project" value="UniProtKB-EC"/>
</dbReference>
<comment type="similarity">
    <text evidence="1 4">Belongs to the fatty acyl-CoA reductase family.</text>
</comment>
<evidence type="ECO:0000256" key="4">
    <source>
        <dbReference type="RuleBase" id="RU363097"/>
    </source>
</evidence>
<dbReference type="InterPro" id="IPR033640">
    <property type="entry name" value="FAR_C"/>
</dbReference>
<protein>
    <recommendedName>
        <fullName evidence="4">Fatty acyl-CoA reductase</fullName>
        <ecNumber evidence="4">1.2.1.84</ecNumber>
    </recommendedName>
</protein>
<dbReference type="PANTHER" id="PTHR11011">
    <property type="entry name" value="MALE STERILITY PROTEIN 2-RELATED"/>
    <property type="match status" value="1"/>
</dbReference>
<dbReference type="InterPro" id="IPR013120">
    <property type="entry name" value="FAR_NAD-bd"/>
</dbReference>
<reference evidence="8 9" key="1">
    <citation type="submission" date="2017-03" db="EMBL/GenBank/DDBJ databases">
        <title>Genome Survey of Euroglyphus maynei.</title>
        <authorList>
            <person name="Arlian L.G."/>
            <person name="Morgan M.S."/>
            <person name="Rider S.D."/>
        </authorList>
    </citation>
    <scope>NUCLEOTIDE SEQUENCE [LARGE SCALE GENOMIC DNA]</scope>
    <source>
        <strain evidence="8">Arlian Lab</strain>
        <tissue evidence="8">Whole body</tissue>
    </source>
</reference>
<dbReference type="InterPro" id="IPR026055">
    <property type="entry name" value="FAR"/>
</dbReference>
<dbReference type="EMBL" id="MUJZ01049050">
    <property type="protein sequence ID" value="OTF74017.1"/>
    <property type="molecule type" value="Genomic_DNA"/>
</dbReference>
<keyword evidence="4" id="KW-1133">Transmembrane helix</keyword>